<sequence length="319" mass="36508">MKPEVWIILIILIVIILIGIFWWLCYEIIFYPSRNMTWCPSEEGYEYDDIYLPRDYHKTGLAYKGYNEGHKPAINIWHFRNLAKNRRGHETATVLFFHGNTGNISHRQYIIDICDRFGLNLVLVDCRGYGRSDGDVCPNGMYKDGETAYHYLKTNTPTDQIIVWGESLGGTVACHVASKYKCKALILMATFSSLEDVVTRSGFNKWSAMAISKMAGWIFHPMESKVYIKNIKCPVAIIHSKNDTLIPYECSKIMLDAIPHDRKMLFTIDGDHSSPELTDQVLKGIFAFIGVQGECLNNDIKFIKNKLKDVCHEHADLNP</sequence>
<dbReference type="Pfam" id="PF12146">
    <property type="entry name" value="Hydrolase_4"/>
    <property type="match status" value="1"/>
</dbReference>
<dbReference type="InterPro" id="IPR022742">
    <property type="entry name" value="Hydrolase_4"/>
</dbReference>
<organism evidence="3">
    <name type="scientific">Pithovirus LCPAC202</name>
    <dbReference type="NCBI Taxonomy" id="2506592"/>
    <lineage>
        <taxon>Viruses</taxon>
        <taxon>Pithoviruses</taxon>
    </lineage>
</organism>
<dbReference type="SUPFAM" id="SSF53474">
    <property type="entry name" value="alpha/beta-Hydrolases"/>
    <property type="match status" value="1"/>
</dbReference>
<keyword evidence="1" id="KW-1133">Transmembrane helix</keyword>
<dbReference type="PANTHER" id="PTHR12277:SF81">
    <property type="entry name" value="PROTEIN ABHD13"/>
    <property type="match status" value="1"/>
</dbReference>
<evidence type="ECO:0000313" key="3">
    <source>
        <dbReference type="EMBL" id="QBK91031.1"/>
    </source>
</evidence>
<feature type="transmembrane region" description="Helical" evidence="1">
    <location>
        <begin position="6"/>
        <end position="26"/>
    </location>
</feature>
<dbReference type="Gene3D" id="3.40.50.1820">
    <property type="entry name" value="alpha/beta hydrolase"/>
    <property type="match status" value="1"/>
</dbReference>
<gene>
    <name evidence="3" type="ORF">LCPAC202_00050</name>
</gene>
<feature type="domain" description="Serine aminopeptidase S33" evidence="2">
    <location>
        <begin position="90"/>
        <end position="213"/>
    </location>
</feature>
<evidence type="ECO:0000259" key="2">
    <source>
        <dbReference type="Pfam" id="PF12146"/>
    </source>
</evidence>
<evidence type="ECO:0000256" key="1">
    <source>
        <dbReference type="SAM" id="Phobius"/>
    </source>
</evidence>
<dbReference type="EMBL" id="MK500509">
    <property type="protein sequence ID" value="QBK91031.1"/>
    <property type="molecule type" value="Genomic_DNA"/>
</dbReference>
<protein>
    <submittedName>
        <fullName evidence="3">Fermentation-respiration switch protein</fullName>
    </submittedName>
</protein>
<keyword evidence="1" id="KW-0812">Transmembrane</keyword>
<reference evidence="3" key="1">
    <citation type="journal article" date="2019" name="MBio">
        <title>Virus Genomes from Deep Sea Sediments Expand the Ocean Megavirome and Support Independent Origins of Viral Gigantism.</title>
        <authorList>
            <person name="Backstrom D."/>
            <person name="Yutin N."/>
            <person name="Jorgensen S.L."/>
            <person name="Dharamshi J."/>
            <person name="Homa F."/>
            <person name="Zaremba-Niedwiedzka K."/>
            <person name="Spang A."/>
            <person name="Wolf Y.I."/>
            <person name="Koonin E.V."/>
            <person name="Ettema T.J."/>
        </authorList>
    </citation>
    <scope>NUCLEOTIDE SEQUENCE</scope>
</reference>
<accession>A0A481Z8N0</accession>
<keyword evidence="1" id="KW-0472">Membrane</keyword>
<name>A0A481Z8N0_9VIRU</name>
<dbReference type="PANTHER" id="PTHR12277">
    <property type="entry name" value="ALPHA/BETA HYDROLASE DOMAIN-CONTAINING PROTEIN"/>
    <property type="match status" value="1"/>
</dbReference>
<dbReference type="InterPro" id="IPR029058">
    <property type="entry name" value="AB_hydrolase_fold"/>
</dbReference>
<proteinExistence type="predicted"/>